<evidence type="ECO:0000313" key="1">
    <source>
        <dbReference type="EMBL" id="MBC3397699.1"/>
    </source>
</evidence>
<reference evidence="1" key="2">
    <citation type="submission" date="2020-07" db="EMBL/GenBank/DDBJ databases">
        <authorList>
            <person name="Lood C."/>
            <person name="Girard L."/>
        </authorList>
    </citation>
    <scope>NUCLEOTIDE SEQUENCE</scope>
    <source>
        <strain evidence="1">SWRI102</strain>
    </source>
</reference>
<proteinExistence type="predicted"/>
<dbReference type="EMBL" id="JABWQX020000001">
    <property type="protein sequence ID" value="MBV4552384.1"/>
    <property type="molecule type" value="Genomic_DNA"/>
</dbReference>
<dbReference type="Gene3D" id="3.20.20.80">
    <property type="entry name" value="Glycosidases"/>
    <property type="match status" value="1"/>
</dbReference>
<accession>A0A923FRZ9</accession>
<comment type="caution">
    <text evidence="1">The sequence shown here is derived from an EMBL/GenBank/DDBJ whole genome shotgun (WGS) entry which is preliminary data.</text>
</comment>
<gene>
    <name evidence="2" type="ORF">HU742_014665</name>
    <name evidence="1" type="ORF">HU742_21005</name>
</gene>
<name>A0A923FRZ9_9PSED</name>
<keyword evidence="3" id="KW-1185">Reference proteome</keyword>
<sequence length="291" mass="31895">MKILGHIVNRVAVAALAVTAALGASTGTYYMMNSRAAPDIVGIVWQPDNQTVGINGHWEQLGVRELLVQWTVVDDQAFVPGTGLPNVPVLPDWARIAKAPWAQDVILGLAGHFSENRSRDNIEQLAAVSERIARLPTPLHVTGWYFPAEVDPSWTRAKELPALLANLPRPLWISVYDGANIGPAATADWLKQWLPDDIGVFFQDGVGVYARTAPVARTYADTLRDRLGEDRVRIIVEAFRPQQGGGFRSATAAELLPQLTAYDGYPLYLFDGPHYVTPDLVGELKRSLAKP</sequence>
<organism evidence="1">
    <name type="scientific">Pseudomonas marvdashtae</name>
    <dbReference type="NCBI Taxonomy" id="2745500"/>
    <lineage>
        <taxon>Bacteria</taxon>
        <taxon>Pseudomonadati</taxon>
        <taxon>Pseudomonadota</taxon>
        <taxon>Gammaproteobacteria</taxon>
        <taxon>Pseudomonadales</taxon>
        <taxon>Pseudomonadaceae</taxon>
        <taxon>Pseudomonas</taxon>
    </lineage>
</organism>
<reference evidence="2" key="3">
    <citation type="submission" date="2021-06" db="EMBL/GenBank/DDBJ databases">
        <title>Updating the genus Pseudomonas: Description of 43 new species and partition of the Pseudomonas putida group.</title>
        <authorList>
            <person name="Girard L."/>
            <person name="Lood C."/>
            <person name="Vandamme P."/>
            <person name="Rokni-Zadeh H."/>
            <person name="Van Noort V."/>
            <person name="Hofte M."/>
            <person name="Lavigne R."/>
            <person name="De Mot R."/>
        </authorList>
    </citation>
    <scope>NUCLEOTIDE SEQUENCE</scope>
    <source>
        <strain evidence="2">SWRI102</strain>
    </source>
</reference>
<dbReference type="AlphaFoldDB" id="A0A923FRZ9"/>
<protein>
    <submittedName>
        <fullName evidence="1">Uncharacterized protein</fullName>
    </submittedName>
</protein>
<dbReference type="Proteomes" id="UP000659438">
    <property type="component" value="Unassembled WGS sequence"/>
</dbReference>
<evidence type="ECO:0000313" key="3">
    <source>
        <dbReference type="Proteomes" id="UP000659438"/>
    </source>
</evidence>
<dbReference type="EMBL" id="JABWQX010000010">
    <property type="protein sequence ID" value="MBC3397699.1"/>
    <property type="molecule type" value="Genomic_DNA"/>
</dbReference>
<evidence type="ECO:0000313" key="2">
    <source>
        <dbReference type="EMBL" id="MBV4552384.1"/>
    </source>
</evidence>
<reference evidence="1 3" key="1">
    <citation type="journal article" date="2020" name="Microorganisms">
        <title>Reliable Identification of Environmental Pseudomonas Isolates Using the rpoD Gene.</title>
        <authorList>
            <consortium name="The Broad Institute Genome Sequencing Platform"/>
            <person name="Girard L."/>
            <person name="Lood C."/>
            <person name="Rokni-Zadeh H."/>
            <person name="van Noort V."/>
            <person name="Lavigne R."/>
            <person name="De Mot R."/>
        </authorList>
    </citation>
    <scope>NUCLEOTIDE SEQUENCE</scope>
    <source>
        <strain evidence="1 3">SWRI102</strain>
    </source>
</reference>